<dbReference type="Proteomes" id="UP000000268">
    <property type="component" value="Chromosome"/>
</dbReference>
<dbReference type="EMBL" id="CP000828">
    <property type="protein sequence ID" value="ABW29714.1"/>
    <property type="molecule type" value="Genomic_DNA"/>
</dbReference>
<proteinExistence type="predicted"/>
<dbReference type="RefSeq" id="WP_012164999.1">
    <property type="nucleotide sequence ID" value="NC_009925.1"/>
</dbReference>
<sequence length="227" mass="24881">MNRTKTVVRATWNWLWGMPIDAGGDIAAQVSEDSIDDLTQAFQTLVDSVGLQKGALAQALRLHDETEQQVKALSDQAEELVAAGEDDAALAVLAELDVLEEYRPQLEEQVLFAKQTLAEGTARMKEAQLELKKMQAQQKMGASTLQVTQALERANQAAGIDSQSAMRRFEKSQAAIQRRNIQAQATSDVQGELKGTSRAIKTLHAQDRLAQLKAKLANPTVENKEQS</sequence>
<protein>
    <submittedName>
        <fullName evidence="2">PspA/IM30 family protein, putative</fullName>
    </submittedName>
</protein>
<name>B0C1H9_ACAM1</name>
<accession>B0C1H9</accession>
<dbReference type="STRING" id="329726.AM1_4742"/>
<evidence type="ECO:0000256" key="1">
    <source>
        <dbReference type="SAM" id="Coils"/>
    </source>
</evidence>
<dbReference type="eggNOG" id="COG1842">
    <property type="taxonomic scope" value="Bacteria"/>
</dbReference>
<keyword evidence="1" id="KW-0175">Coiled coil</keyword>
<reference evidence="2 3" key="1">
    <citation type="journal article" date="2008" name="Proc. Natl. Acad. Sci. U.S.A.">
        <title>Niche adaptation and genome expansion in the chlorophyll d-producing cyanobacterium Acaryochloris marina.</title>
        <authorList>
            <person name="Swingley W.D."/>
            <person name="Chen M."/>
            <person name="Cheung P.C."/>
            <person name="Conrad A.L."/>
            <person name="Dejesa L.C."/>
            <person name="Hao J."/>
            <person name="Honchak B.M."/>
            <person name="Karbach L.E."/>
            <person name="Kurdoglu A."/>
            <person name="Lahiri S."/>
            <person name="Mastrian S.D."/>
            <person name="Miyashita H."/>
            <person name="Page L."/>
            <person name="Ramakrishna P."/>
            <person name="Satoh S."/>
            <person name="Sattley W.M."/>
            <person name="Shimada Y."/>
            <person name="Taylor H.L."/>
            <person name="Tomo T."/>
            <person name="Tsuchiya T."/>
            <person name="Wang Z.T."/>
            <person name="Raymond J."/>
            <person name="Mimuro M."/>
            <person name="Blankenship R.E."/>
            <person name="Touchman J.W."/>
        </authorList>
    </citation>
    <scope>NUCLEOTIDE SEQUENCE [LARGE SCALE GENOMIC DNA]</scope>
    <source>
        <strain evidence="3">MBIC 11017</strain>
    </source>
</reference>
<evidence type="ECO:0000313" key="3">
    <source>
        <dbReference type="Proteomes" id="UP000000268"/>
    </source>
</evidence>
<dbReference type="HOGENOM" id="CLU_1081018_0_0_3"/>
<gene>
    <name evidence="2" type="ordered locus">AM1_4742</name>
</gene>
<dbReference type="KEGG" id="amr:AM1_4742"/>
<organism evidence="2 3">
    <name type="scientific">Acaryochloris marina (strain MBIC 11017)</name>
    <dbReference type="NCBI Taxonomy" id="329726"/>
    <lineage>
        <taxon>Bacteria</taxon>
        <taxon>Bacillati</taxon>
        <taxon>Cyanobacteriota</taxon>
        <taxon>Cyanophyceae</taxon>
        <taxon>Acaryochloridales</taxon>
        <taxon>Acaryochloridaceae</taxon>
        <taxon>Acaryochloris</taxon>
    </lineage>
</organism>
<dbReference type="AlphaFoldDB" id="B0C1H9"/>
<evidence type="ECO:0000313" key="2">
    <source>
        <dbReference type="EMBL" id="ABW29714.1"/>
    </source>
</evidence>
<keyword evidence="3" id="KW-1185">Reference proteome</keyword>
<dbReference type="OrthoDB" id="482068at2"/>
<feature type="coiled-coil region" evidence="1">
    <location>
        <begin position="56"/>
        <end position="83"/>
    </location>
</feature>